<evidence type="ECO:0000259" key="1">
    <source>
        <dbReference type="PROSITE" id="PS50994"/>
    </source>
</evidence>
<dbReference type="FunFam" id="3.30.420.10:FF:000032">
    <property type="entry name" value="Retrovirus-related Pol polyprotein from transposon 297-like Protein"/>
    <property type="match status" value="1"/>
</dbReference>
<dbReference type="STRING" id="407821.A0A087TD13"/>
<dbReference type="InterPro" id="IPR036397">
    <property type="entry name" value="RNaseH_sf"/>
</dbReference>
<feature type="domain" description="Integrase catalytic" evidence="1">
    <location>
        <begin position="33"/>
        <end position="190"/>
    </location>
</feature>
<dbReference type="InterPro" id="IPR001584">
    <property type="entry name" value="Integrase_cat-core"/>
</dbReference>
<accession>A0A087TD13</accession>
<dbReference type="AlphaFoldDB" id="A0A087TD13"/>
<organism evidence="2 3">
    <name type="scientific">Stegodyphus mimosarum</name>
    <name type="common">African social velvet spider</name>
    <dbReference type="NCBI Taxonomy" id="407821"/>
    <lineage>
        <taxon>Eukaryota</taxon>
        <taxon>Metazoa</taxon>
        <taxon>Ecdysozoa</taxon>
        <taxon>Arthropoda</taxon>
        <taxon>Chelicerata</taxon>
        <taxon>Arachnida</taxon>
        <taxon>Araneae</taxon>
        <taxon>Araneomorphae</taxon>
        <taxon>Entelegynae</taxon>
        <taxon>Eresoidea</taxon>
        <taxon>Eresidae</taxon>
        <taxon>Stegodyphus</taxon>
    </lineage>
</organism>
<dbReference type="PANTHER" id="PTHR37984">
    <property type="entry name" value="PROTEIN CBG26694"/>
    <property type="match status" value="1"/>
</dbReference>
<feature type="non-terminal residue" evidence="2">
    <location>
        <position position="269"/>
    </location>
</feature>
<evidence type="ECO:0000313" key="2">
    <source>
        <dbReference type="EMBL" id="KFM63002.1"/>
    </source>
</evidence>
<keyword evidence="3" id="KW-1185">Reference proteome</keyword>
<proteinExistence type="predicted"/>
<protein>
    <recommendedName>
        <fullName evidence="1">Integrase catalytic domain-containing protein</fullName>
    </recommendedName>
</protein>
<dbReference type="OMA" id="SATIIRC"/>
<dbReference type="GO" id="GO:0015074">
    <property type="term" value="P:DNA integration"/>
    <property type="evidence" value="ECO:0007669"/>
    <property type="project" value="InterPro"/>
</dbReference>
<dbReference type="InterPro" id="IPR050951">
    <property type="entry name" value="Retrovirus_Pol_polyprotein"/>
</dbReference>
<dbReference type="PANTHER" id="PTHR37984:SF15">
    <property type="entry name" value="INTEGRASE CATALYTIC DOMAIN-CONTAINING PROTEIN"/>
    <property type="match status" value="1"/>
</dbReference>
<dbReference type="SUPFAM" id="SSF53098">
    <property type="entry name" value="Ribonuclease H-like"/>
    <property type="match status" value="1"/>
</dbReference>
<reference evidence="2 3" key="1">
    <citation type="submission" date="2013-11" db="EMBL/GenBank/DDBJ databases">
        <title>Genome sequencing of Stegodyphus mimosarum.</title>
        <authorList>
            <person name="Bechsgaard J."/>
        </authorList>
    </citation>
    <scope>NUCLEOTIDE SEQUENCE [LARGE SCALE GENOMIC DNA]</scope>
</reference>
<gene>
    <name evidence="2" type="ORF">X975_13470</name>
</gene>
<dbReference type="PROSITE" id="PS50994">
    <property type="entry name" value="INTEGRASE"/>
    <property type="match status" value="1"/>
</dbReference>
<dbReference type="Pfam" id="PF00665">
    <property type="entry name" value="rve"/>
    <property type="match status" value="1"/>
</dbReference>
<dbReference type="InterPro" id="IPR012337">
    <property type="entry name" value="RNaseH-like_sf"/>
</dbReference>
<dbReference type="Gene3D" id="3.30.420.10">
    <property type="entry name" value="Ribonuclease H-like superfamily/Ribonuclease H"/>
    <property type="match status" value="1"/>
</dbReference>
<dbReference type="EMBL" id="KK114652">
    <property type="protein sequence ID" value="KFM63002.1"/>
    <property type="molecule type" value="Genomic_DNA"/>
</dbReference>
<dbReference type="GO" id="GO:0003676">
    <property type="term" value="F:nucleic acid binding"/>
    <property type="evidence" value="ECO:0007669"/>
    <property type="project" value="InterPro"/>
</dbReference>
<sequence>MFLDTKNFCEKCQQCLENKPKSCKTITSNIKKSDLAPGEMLAIDIVGKLPRSHDGKFFILTIIDHYSRYLEAIPLSNITSATIIRCMNLYFSKFGIPKVILSDNASNFCSAEFEKFLKDLNIEHRKSSIYYPQSNGIIERVHRTMKESIASLSNKVIEWSDRLAFFKLYYNNSKHIVTGFTPAQLFFGRELNTPLDTNNEPVTVDNPSQYLLRQREHIKATRELVKQNEEKYFQSQNKVVKGREPPKFNIGDETKSSILQSPVFSDGVY</sequence>
<dbReference type="Proteomes" id="UP000054359">
    <property type="component" value="Unassembled WGS sequence"/>
</dbReference>
<dbReference type="OrthoDB" id="6429684at2759"/>
<name>A0A087TD13_STEMI</name>
<evidence type="ECO:0000313" key="3">
    <source>
        <dbReference type="Proteomes" id="UP000054359"/>
    </source>
</evidence>